<reference evidence="11 12" key="1">
    <citation type="journal article" date="2018" name="Nat. Ecol. Evol.">
        <title>Pezizomycetes genomes reveal the molecular basis of ectomycorrhizal truffle lifestyle.</title>
        <authorList>
            <person name="Murat C."/>
            <person name="Payen T."/>
            <person name="Noel B."/>
            <person name="Kuo A."/>
            <person name="Morin E."/>
            <person name="Chen J."/>
            <person name="Kohler A."/>
            <person name="Krizsan K."/>
            <person name="Balestrini R."/>
            <person name="Da Silva C."/>
            <person name="Montanini B."/>
            <person name="Hainaut M."/>
            <person name="Levati E."/>
            <person name="Barry K.W."/>
            <person name="Belfiori B."/>
            <person name="Cichocki N."/>
            <person name="Clum A."/>
            <person name="Dockter R.B."/>
            <person name="Fauchery L."/>
            <person name="Guy J."/>
            <person name="Iotti M."/>
            <person name="Le Tacon F."/>
            <person name="Lindquist E.A."/>
            <person name="Lipzen A."/>
            <person name="Malagnac F."/>
            <person name="Mello A."/>
            <person name="Molinier V."/>
            <person name="Miyauchi S."/>
            <person name="Poulain J."/>
            <person name="Riccioni C."/>
            <person name="Rubini A."/>
            <person name="Sitrit Y."/>
            <person name="Splivallo R."/>
            <person name="Traeger S."/>
            <person name="Wang M."/>
            <person name="Zifcakova L."/>
            <person name="Wipf D."/>
            <person name="Zambonelli A."/>
            <person name="Paolocci F."/>
            <person name="Nowrousian M."/>
            <person name="Ottonello S."/>
            <person name="Baldrian P."/>
            <person name="Spatafora J.W."/>
            <person name="Henrissat B."/>
            <person name="Nagy L.G."/>
            <person name="Aury J.M."/>
            <person name="Wincker P."/>
            <person name="Grigoriev I.V."/>
            <person name="Bonfante P."/>
            <person name="Martin F.M."/>
        </authorList>
    </citation>
    <scope>NUCLEOTIDE SEQUENCE [LARGE SCALE GENOMIC DNA]</scope>
    <source>
        <strain evidence="11 12">RN42</strain>
    </source>
</reference>
<evidence type="ECO:0000313" key="12">
    <source>
        <dbReference type="Proteomes" id="UP000275078"/>
    </source>
</evidence>
<dbReference type="SUPFAM" id="SSF47370">
    <property type="entry name" value="Bromodomain"/>
    <property type="match status" value="2"/>
</dbReference>
<organism evidence="11 12">
    <name type="scientific">Ascobolus immersus RN42</name>
    <dbReference type="NCBI Taxonomy" id="1160509"/>
    <lineage>
        <taxon>Eukaryota</taxon>
        <taxon>Fungi</taxon>
        <taxon>Dikarya</taxon>
        <taxon>Ascomycota</taxon>
        <taxon>Pezizomycotina</taxon>
        <taxon>Pezizomycetes</taxon>
        <taxon>Pezizales</taxon>
        <taxon>Ascobolaceae</taxon>
        <taxon>Ascobolus</taxon>
    </lineage>
</organism>
<comment type="subcellular location">
    <subcellularLocation>
        <location evidence="1">Nucleus</location>
    </subcellularLocation>
</comment>
<dbReference type="CDD" id="cd04369">
    <property type="entry name" value="Bromodomain"/>
    <property type="match status" value="2"/>
</dbReference>
<dbReference type="PROSITE" id="PS00633">
    <property type="entry name" value="BROMODOMAIN_1"/>
    <property type="match status" value="1"/>
</dbReference>
<dbReference type="AlphaFoldDB" id="A0A3N4IQ15"/>
<dbReference type="InterPro" id="IPR054551">
    <property type="entry name" value="RSC4_Ig-like"/>
</dbReference>
<evidence type="ECO:0000256" key="9">
    <source>
        <dbReference type="SAM" id="MobiDB-lite"/>
    </source>
</evidence>
<dbReference type="PANTHER" id="PTHR16062">
    <property type="entry name" value="SWI/SNF-RELATED"/>
    <property type="match status" value="1"/>
</dbReference>
<feature type="compositionally biased region" description="Polar residues" evidence="9">
    <location>
        <begin position="289"/>
        <end position="298"/>
    </location>
</feature>
<evidence type="ECO:0000256" key="2">
    <source>
        <dbReference type="ARBA" id="ARBA00022737"/>
    </source>
</evidence>
<dbReference type="GO" id="GO:0006368">
    <property type="term" value="P:transcription elongation by RNA polymerase II"/>
    <property type="evidence" value="ECO:0007669"/>
    <property type="project" value="TreeGrafter"/>
</dbReference>
<evidence type="ECO:0000256" key="7">
    <source>
        <dbReference type="ARBA" id="ARBA00023242"/>
    </source>
</evidence>
<dbReference type="PROSITE" id="PS50014">
    <property type="entry name" value="BROMODOMAIN_2"/>
    <property type="match status" value="1"/>
</dbReference>
<feature type="compositionally biased region" description="Polar residues" evidence="9">
    <location>
        <begin position="306"/>
        <end position="320"/>
    </location>
</feature>
<feature type="domain" description="Bromo" evidence="10">
    <location>
        <begin position="96"/>
        <end position="166"/>
    </location>
</feature>
<keyword evidence="5 8" id="KW-0103">Bromodomain</keyword>
<dbReference type="Pfam" id="PF00439">
    <property type="entry name" value="Bromodomain"/>
    <property type="match status" value="2"/>
</dbReference>
<protein>
    <recommendedName>
        <fullName evidence="10">Bromo domain-containing protein</fullName>
    </recommendedName>
</protein>
<accession>A0A3N4IQ15</accession>
<keyword evidence="6" id="KW-0804">Transcription</keyword>
<dbReference type="OrthoDB" id="1742084at2759"/>
<dbReference type="EMBL" id="ML119645">
    <property type="protein sequence ID" value="RPA88252.1"/>
    <property type="molecule type" value="Genomic_DNA"/>
</dbReference>
<dbReference type="PRINTS" id="PR00503">
    <property type="entry name" value="BROMODOMAIN"/>
</dbReference>
<feature type="compositionally biased region" description="Polar residues" evidence="9">
    <location>
        <begin position="345"/>
        <end position="355"/>
    </location>
</feature>
<dbReference type="STRING" id="1160509.A0A3N4IQ15"/>
<keyword evidence="12" id="KW-1185">Reference proteome</keyword>
<keyword evidence="2" id="KW-0677">Repeat</keyword>
<keyword evidence="3" id="KW-0156">Chromatin regulator</keyword>
<dbReference type="Pfam" id="PF22994">
    <property type="entry name" value="RSC4_Ig_like"/>
    <property type="match status" value="1"/>
</dbReference>
<evidence type="ECO:0000313" key="11">
    <source>
        <dbReference type="EMBL" id="RPA88252.1"/>
    </source>
</evidence>
<dbReference type="Proteomes" id="UP000275078">
    <property type="component" value="Unassembled WGS sequence"/>
</dbReference>
<evidence type="ECO:0000256" key="6">
    <source>
        <dbReference type="ARBA" id="ARBA00023163"/>
    </source>
</evidence>
<keyword evidence="4" id="KW-0805">Transcription regulation</keyword>
<evidence type="ECO:0000256" key="8">
    <source>
        <dbReference type="PROSITE-ProRule" id="PRU00035"/>
    </source>
</evidence>
<proteinExistence type="predicted"/>
<dbReference type="GO" id="GO:0016586">
    <property type="term" value="C:RSC-type complex"/>
    <property type="evidence" value="ECO:0007669"/>
    <property type="project" value="InterPro"/>
</dbReference>
<dbReference type="GO" id="GO:0003682">
    <property type="term" value="F:chromatin binding"/>
    <property type="evidence" value="ECO:0007669"/>
    <property type="project" value="TreeGrafter"/>
</dbReference>
<dbReference type="InterPro" id="IPR037382">
    <property type="entry name" value="Rsc/polybromo"/>
</dbReference>
<feature type="compositionally biased region" description="Polar residues" evidence="9">
    <location>
        <begin position="243"/>
        <end position="280"/>
    </location>
</feature>
<evidence type="ECO:0000259" key="10">
    <source>
        <dbReference type="PROSITE" id="PS50014"/>
    </source>
</evidence>
<evidence type="ECO:0000256" key="3">
    <source>
        <dbReference type="ARBA" id="ARBA00022853"/>
    </source>
</evidence>
<dbReference type="InterPro" id="IPR036427">
    <property type="entry name" value="Bromodomain-like_sf"/>
</dbReference>
<evidence type="ECO:0000256" key="1">
    <source>
        <dbReference type="ARBA" id="ARBA00004123"/>
    </source>
</evidence>
<dbReference type="SMART" id="SM00297">
    <property type="entry name" value="BROMO"/>
    <property type="match status" value="1"/>
</dbReference>
<dbReference type="PANTHER" id="PTHR16062:SF19">
    <property type="entry name" value="PROTEIN POLYBROMO-1"/>
    <property type="match status" value="1"/>
</dbReference>
<dbReference type="InterPro" id="IPR018359">
    <property type="entry name" value="Bromodomain_CS"/>
</dbReference>
<sequence length="522" mass="58012">MYLDNDHYGSLEEVVGDIKQMAANARLYNESESQIAIDATKLEQIAEEFLKSHPTVKAEHSEPKHLSPGPASISGDILARAQLTIVEEVRTLTDENDEPLSAMFDATPNKQDYPEYYEVIKEPISLNKIKSKIKKRLYSTWDAFERDIRLIRFNAETFNEEDSAIVKDARTLEGEFLRRIAEARVKYPTIDKPSGAKITLPPMRDDRPPPRIKLTARGRKSQIEESPEREESTAAPSPRYSRHVSSTPQLAVNGRSASIQSDSQAGTPVATRQSYRSGSALNPYRSPSARPSNEQVFNAPTPMMQHPTSGPQYSRTSISPSREKDVTLRMRTATPTHGTPILPSNAPTSQPQIRQSAPHPFVKPIIRFRPSGHSKCISTSPYSNWDMGTNNDSAVADGLVEQVTLTTADRSWSMTFPGHPTKLIQNFATVLSPFQHTLHIHHKFTTKARSRNPSSTVLHNGRAVHTIPAPAHLLAEGAKSVPQIMLVPGMNVVEFLVSSKGRVAGGQDDLQEKFIWSLYLLS</sequence>
<evidence type="ECO:0000256" key="4">
    <source>
        <dbReference type="ARBA" id="ARBA00023015"/>
    </source>
</evidence>
<dbReference type="InterPro" id="IPR001487">
    <property type="entry name" value="Bromodomain"/>
</dbReference>
<evidence type="ECO:0000256" key="5">
    <source>
        <dbReference type="ARBA" id="ARBA00023117"/>
    </source>
</evidence>
<dbReference type="GO" id="GO:0006338">
    <property type="term" value="P:chromatin remodeling"/>
    <property type="evidence" value="ECO:0007669"/>
    <property type="project" value="InterPro"/>
</dbReference>
<feature type="region of interest" description="Disordered" evidence="9">
    <location>
        <begin position="191"/>
        <end position="355"/>
    </location>
</feature>
<gene>
    <name evidence="11" type="ORF">BJ508DRAFT_4719</name>
</gene>
<name>A0A3N4IQ15_ASCIM</name>
<keyword evidence="7" id="KW-0539">Nucleus</keyword>
<dbReference type="Gene3D" id="1.20.920.10">
    <property type="entry name" value="Bromodomain-like"/>
    <property type="match status" value="2"/>
</dbReference>